<keyword evidence="3" id="KW-1048">Host nucleus</keyword>
<evidence type="ECO:0000256" key="7">
    <source>
        <dbReference type="ARBA" id="ARBA00022722"/>
    </source>
</evidence>
<dbReference type="GO" id="GO:0046872">
    <property type="term" value="F:metal ion binding"/>
    <property type="evidence" value="ECO:0007669"/>
    <property type="project" value="UniProtKB-KW"/>
</dbReference>
<feature type="domain" description="CRESS-DNA virus Rep endonuclease" evidence="14">
    <location>
        <begin position="7"/>
        <end position="109"/>
    </location>
</feature>
<organism evidence="15">
    <name type="scientific">Genomoviridae sp</name>
    <dbReference type="NCBI Taxonomy" id="2202565"/>
    <lineage>
        <taxon>Viruses</taxon>
        <taxon>Monodnaviria</taxon>
        <taxon>Shotokuvirae</taxon>
        <taxon>Cressdnaviricota</taxon>
        <taxon>Repensiviricetes</taxon>
        <taxon>Geplafuvirales</taxon>
        <taxon>Genomoviridae</taxon>
    </lineage>
</organism>
<keyword evidence="4" id="KW-0808">Transferase</keyword>
<evidence type="ECO:0000256" key="2">
    <source>
        <dbReference type="ARBA" id="ARBA00014531"/>
    </source>
</evidence>
<evidence type="ECO:0000256" key="4">
    <source>
        <dbReference type="ARBA" id="ARBA00022679"/>
    </source>
</evidence>
<evidence type="ECO:0000256" key="6">
    <source>
        <dbReference type="ARBA" id="ARBA00022705"/>
    </source>
</evidence>
<sequence length="383" mass="42912">MPSAFHLKNRRYVLFTYSQAGPDFDYWAVVDLLGDLGAECIIGREEHADGGIHFHVFTDFGRLFSTRKVRVFDVGGKHPNIKPIGRTPATAYDYAIKDGDVVAGGLGRPGGDCDWDPDNFWSSAAHCGSADEFLHFCDQLAPRDLIRSFPNFRAYANWKWDTGVPQYDQPVGAIFDTTAAPGIDQWLSQSAIGTGKSRERYVQCGVKLGLLTSGLSGGALRGASPLRHLALLYRNTVGGGMTHANCSFFRRKSLVLFGPYGCGKTVWARSLNTHIYFGSQWSGKVAFQGLDDAEYAIFDDWKGGLKGLPGYKDWFGAQWHVSMRQLHHDARLVEWGRPIIWLCNRDPRILSHERDEIDWEWMDRACDFVEVTGQLTTFRASTE</sequence>
<keyword evidence="8" id="KW-0479">Metal-binding</keyword>
<keyword evidence="10" id="KW-0255">Endonuclease</keyword>
<evidence type="ECO:0000256" key="12">
    <source>
        <dbReference type="ARBA" id="ARBA00023124"/>
    </source>
</evidence>
<evidence type="ECO:0000256" key="5">
    <source>
        <dbReference type="ARBA" id="ARBA00022695"/>
    </source>
</evidence>
<evidence type="ECO:0000256" key="11">
    <source>
        <dbReference type="ARBA" id="ARBA00022801"/>
    </source>
</evidence>
<evidence type="ECO:0000256" key="1">
    <source>
        <dbReference type="ARBA" id="ARBA00004147"/>
    </source>
</evidence>
<evidence type="ECO:0000313" key="15">
    <source>
        <dbReference type="EMBL" id="QJI53408.1"/>
    </source>
</evidence>
<evidence type="ECO:0000256" key="13">
    <source>
        <dbReference type="ARBA" id="ARBA00023125"/>
    </source>
</evidence>
<proteinExistence type="predicted"/>
<dbReference type="GO" id="GO:0004519">
    <property type="term" value="F:endonuclease activity"/>
    <property type="evidence" value="ECO:0007669"/>
    <property type="project" value="UniProtKB-KW"/>
</dbReference>
<keyword evidence="12" id="KW-0190">Covalent protein-DNA linkage</keyword>
<keyword evidence="11" id="KW-0378">Hydrolase</keyword>
<dbReference type="GO" id="GO:0016787">
    <property type="term" value="F:hydrolase activity"/>
    <property type="evidence" value="ECO:0007669"/>
    <property type="project" value="UniProtKB-KW"/>
</dbReference>
<dbReference type="Gene3D" id="3.40.50.300">
    <property type="entry name" value="P-loop containing nucleotide triphosphate hydrolases"/>
    <property type="match status" value="1"/>
</dbReference>
<comment type="subcellular location">
    <subcellularLocation>
        <location evidence="1">Host nucleus</location>
    </subcellularLocation>
</comment>
<evidence type="ECO:0000259" key="14">
    <source>
        <dbReference type="PROSITE" id="PS52020"/>
    </source>
</evidence>
<dbReference type="GO" id="GO:0016779">
    <property type="term" value="F:nucleotidyltransferase activity"/>
    <property type="evidence" value="ECO:0007669"/>
    <property type="project" value="UniProtKB-KW"/>
</dbReference>
<evidence type="ECO:0000256" key="9">
    <source>
        <dbReference type="ARBA" id="ARBA00022741"/>
    </source>
</evidence>
<dbReference type="GO" id="GO:0042025">
    <property type="term" value="C:host cell nucleus"/>
    <property type="evidence" value="ECO:0007669"/>
    <property type="project" value="UniProtKB-SubCell"/>
</dbReference>
<keyword evidence="7" id="KW-0540">Nuclease</keyword>
<dbReference type="GO" id="GO:0000166">
    <property type="term" value="F:nucleotide binding"/>
    <property type="evidence" value="ECO:0007669"/>
    <property type="project" value="UniProtKB-KW"/>
</dbReference>
<evidence type="ECO:0000256" key="8">
    <source>
        <dbReference type="ARBA" id="ARBA00022723"/>
    </source>
</evidence>
<dbReference type="EMBL" id="MN928914">
    <property type="protein sequence ID" value="QJI53408.1"/>
    <property type="molecule type" value="Genomic_DNA"/>
</dbReference>
<dbReference type="SUPFAM" id="SSF55464">
    <property type="entry name" value="Origin of replication-binding domain, RBD-like"/>
    <property type="match status" value="1"/>
</dbReference>
<keyword evidence="9" id="KW-0547">Nucleotide-binding</keyword>
<dbReference type="PROSITE" id="PS52020">
    <property type="entry name" value="CRESS_DNA_REP"/>
    <property type="match status" value="1"/>
</dbReference>
<dbReference type="GO" id="GO:0006260">
    <property type="term" value="P:DNA replication"/>
    <property type="evidence" value="ECO:0007669"/>
    <property type="project" value="UniProtKB-KW"/>
</dbReference>
<evidence type="ECO:0000256" key="3">
    <source>
        <dbReference type="ARBA" id="ARBA00022562"/>
    </source>
</evidence>
<keyword evidence="6" id="KW-0235">DNA replication</keyword>
<protein>
    <recommendedName>
        <fullName evidence="2">Replication-associated protein</fullName>
    </recommendedName>
</protein>
<evidence type="ECO:0000256" key="10">
    <source>
        <dbReference type="ARBA" id="ARBA00022759"/>
    </source>
</evidence>
<keyword evidence="5" id="KW-0548">Nucleotidyltransferase</keyword>
<dbReference type="Gene3D" id="3.40.1310.20">
    <property type="match status" value="1"/>
</dbReference>
<dbReference type="SUPFAM" id="SSF52540">
    <property type="entry name" value="P-loop containing nucleoside triphosphate hydrolases"/>
    <property type="match status" value="1"/>
</dbReference>
<accession>A0A6M3YPA8</accession>
<keyword evidence="13" id="KW-0238">DNA-binding</keyword>
<dbReference type="InterPro" id="IPR027417">
    <property type="entry name" value="P-loop_NTPase"/>
</dbReference>
<reference evidence="15" key="1">
    <citation type="submission" date="2020-01" db="EMBL/GenBank/DDBJ databases">
        <title>Novel CRESS-DNA virus.</title>
        <authorList>
            <person name="Liu Q."/>
            <person name="Shan T."/>
            <person name="Yang S."/>
            <person name="Zhang W."/>
        </authorList>
    </citation>
    <scope>NUCLEOTIDE SEQUENCE</scope>
    <source>
        <strain evidence="15">Cftwhg09cir3</strain>
    </source>
</reference>
<name>A0A6M3YPA8_9VIRU</name>
<dbReference type="GO" id="GO:0003677">
    <property type="term" value="F:DNA binding"/>
    <property type="evidence" value="ECO:0007669"/>
    <property type="project" value="UniProtKB-KW"/>
</dbReference>
<dbReference type="InterPro" id="IPR049912">
    <property type="entry name" value="CRESS_DNA_REP"/>
</dbReference>